<evidence type="ECO:0000256" key="1">
    <source>
        <dbReference type="SAM" id="MobiDB-lite"/>
    </source>
</evidence>
<dbReference type="STRING" id="1137138.A0A067NKL3"/>
<sequence>MSSPSNAVYKGKFTHRWWPQLPGELVRLIATYYLWDLSITNYCPQQWDSRDQWYSRMVYTALRDAADIETKFMQICPQWSLAMETHLFWQQAVALIDPLDNMGQFAFARMNPNSAQVPQTLRLTPYRHFRNITMCSCFVCRINLPATNQGLAHAKRTQHTPYLGTVPVCRDHNRKGAFCGLCLREADAQQDTLIVCCLENEDEESWPGVDATCRSCRSEWLWRRVCNSPRDRDAIGGFKFNSPDWETRQTVDGFIDLAEGTITDVITLAQEKYWLRQYTKLPELLSQALAASRYVGYENEAADDDLTLSELEAEEEEDADLMQMTEESGGVRELAISDWARNRILDGFWWSPADQYYGNFVPNRPRVVRAVHPCPWALDESEVQRDGAEDHPRQAIVTADIPPSYALCEQAYNAFQRQQRTILFPAMRNIVRKLVIECGADGVDPAVKAARMTPEDVLAELRDEAVWYDGIDWLEKRRNARRDQEEAKLRRLREEGSDDSSSSTKSDGSHTTSPVLSTSTLQTTPSPPPVDNKDDSNIDTHLGRVTIAVAPVLDPPRLLRSIPYIPITISNLPQYSLEAFKAVWREACAPLYHCRCRVCERAQAKASGGTVAPIVVPTQQASAPSITAPQKPLEIRLEAAIDLDGGRISEDGEAEAEEEEEEDDGSDVAEDGSSSEAASQFSPASTSPPLRSRKRSNEVLDNEDDLDAEGELDENDENSTARIATLEKARPRVLRISEMRQSPPKKPRRGGSYNSIVSPGRLRKRGSEELDDAEDDNEVKGNGTKRTKVSADPTADHESPPSSLTASLLAYSDGDYESSPDDCSDISL</sequence>
<dbReference type="HOGENOM" id="CLU_007338_0_0_1"/>
<feature type="compositionally biased region" description="Acidic residues" evidence="1">
    <location>
        <begin position="651"/>
        <end position="670"/>
    </location>
</feature>
<organism evidence="2 3">
    <name type="scientific">Pleurotus ostreatus (strain PC15)</name>
    <name type="common">Oyster mushroom</name>
    <dbReference type="NCBI Taxonomy" id="1137138"/>
    <lineage>
        <taxon>Eukaryota</taxon>
        <taxon>Fungi</taxon>
        <taxon>Dikarya</taxon>
        <taxon>Basidiomycota</taxon>
        <taxon>Agaricomycotina</taxon>
        <taxon>Agaricomycetes</taxon>
        <taxon>Agaricomycetidae</taxon>
        <taxon>Agaricales</taxon>
        <taxon>Pleurotineae</taxon>
        <taxon>Pleurotaceae</taxon>
        <taxon>Pleurotus</taxon>
    </lineage>
</organism>
<dbReference type="Proteomes" id="UP000027073">
    <property type="component" value="Unassembled WGS sequence"/>
</dbReference>
<feature type="compositionally biased region" description="Basic and acidic residues" evidence="1">
    <location>
        <begin position="725"/>
        <end position="738"/>
    </location>
</feature>
<dbReference type="VEuPathDB" id="FungiDB:PLEOSDRAFT_173647"/>
<dbReference type="InParanoid" id="A0A067NKL3"/>
<dbReference type="OrthoDB" id="3158970at2759"/>
<reference evidence="3" key="1">
    <citation type="journal article" date="2014" name="Proc. Natl. Acad. Sci. U.S.A.">
        <title>Extensive sampling of basidiomycete genomes demonstrates inadequacy of the white-rot/brown-rot paradigm for wood decay fungi.</title>
        <authorList>
            <person name="Riley R."/>
            <person name="Salamov A.A."/>
            <person name="Brown D.W."/>
            <person name="Nagy L.G."/>
            <person name="Floudas D."/>
            <person name="Held B.W."/>
            <person name="Levasseur A."/>
            <person name="Lombard V."/>
            <person name="Morin E."/>
            <person name="Otillar R."/>
            <person name="Lindquist E.A."/>
            <person name="Sun H."/>
            <person name="LaButti K.M."/>
            <person name="Schmutz J."/>
            <person name="Jabbour D."/>
            <person name="Luo H."/>
            <person name="Baker S.E."/>
            <person name="Pisabarro A.G."/>
            <person name="Walton J.D."/>
            <person name="Blanchette R.A."/>
            <person name="Henrissat B."/>
            <person name="Martin F."/>
            <person name="Cullen D."/>
            <person name="Hibbett D.S."/>
            <person name="Grigoriev I.V."/>
        </authorList>
    </citation>
    <scope>NUCLEOTIDE SEQUENCE [LARGE SCALE GENOMIC DNA]</scope>
    <source>
        <strain evidence="3">PC15</strain>
    </source>
</reference>
<proteinExistence type="predicted"/>
<feature type="compositionally biased region" description="Polar residues" evidence="1">
    <location>
        <begin position="680"/>
        <end position="689"/>
    </location>
</feature>
<accession>A0A067NKL3</accession>
<protein>
    <submittedName>
        <fullName evidence="2">Uncharacterized protein</fullName>
    </submittedName>
</protein>
<feature type="compositionally biased region" description="Acidic residues" evidence="1">
    <location>
        <begin position="700"/>
        <end position="717"/>
    </location>
</feature>
<feature type="compositionally biased region" description="Low complexity" evidence="1">
    <location>
        <begin position="499"/>
        <end position="524"/>
    </location>
</feature>
<dbReference type="AlphaFoldDB" id="A0A067NKL3"/>
<dbReference type="EMBL" id="KL198008">
    <property type="protein sequence ID" value="KDQ28459.1"/>
    <property type="molecule type" value="Genomic_DNA"/>
</dbReference>
<evidence type="ECO:0000313" key="3">
    <source>
        <dbReference type="Proteomes" id="UP000027073"/>
    </source>
</evidence>
<feature type="compositionally biased region" description="Basic and acidic residues" evidence="1">
    <location>
        <begin position="482"/>
        <end position="495"/>
    </location>
</feature>
<gene>
    <name evidence="2" type="ORF">PLEOSDRAFT_173647</name>
</gene>
<evidence type="ECO:0000313" key="2">
    <source>
        <dbReference type="EMBL" id="KDQ28459.1"/>
    </source>
</evidence>
<feature type="region of interest" description="Disordered" evidence="1">
    <location>
        <begin position="644"/>
        <end position="806"/>
    </location>
</feature>
<feature type="region of interest" description="Disordered" evidence="1">
    <location>
        <begin position="482"/>
        <end position="538"/>
    </location>
</feature>
<name>A0A067NKL3_PLEO1</name>